<dbReference type="Gene3D" id="1.10.290.10">
    <property type="entry name" value="Topoisomerase I, domain 4"/>
    <property type="match status" value="1"/>
</dbReference>
<dbReference type="PRINTS" id="PR00417">
    <property type="entry name" value="PRTPISMRASEI"/>
</dbReference>
<organism evidence="12 13">
    <name type="scientific">Ignicoccus islandicus DSM 13165</name>
    <dbReference type="NCBI Taxonomy" id="940295"/>
    <lineage>
        <taxon>Archaea</taxon>
        <taxon>Thermoproteota</taxon>
        <taxon>Thermoprotei</taxon>
        <taxon>Desulfurococcales</taxon>
        <taxon>Desulfurococcaceae</taxon>
        <taxon>Ignicoccus</taxon>
    </lineage>
</organism>
<comment type="cofactor">
    <cofactor evidence="2">
        <name>Mg(2+)</name>
        <dbReference type="ChEBI" id="CHEBI:18420"/>
    </cofactor>
</comment>
<evidence type="ECO:0000256" key="5">
    <source>
        <dbReference type="ARBA" id="ARBA00022723"/>
    </source>
</evidence>
<dbReference type="InterPro" id="IPR013825">
    <property type="entry name" value="Topo_IA_cen_sub2"/>
</dbReference>
<keyword evidence="5" id="KW-0479">Metal-binding</keyword>
<gene>
    <name evidence="12" type="ORF">EYM_06565</name>
</gene>
<comment type="similarity">
    <text evidence="3">Belongs to the type IA topoisomerase family.</text>
</comment>
<dbReference type="GO" id="GO:0003677">
    <property type="term" value="F:DNA binding"/>
    <property type="evidence" value="ECO:0007669"/>
    <property type="project" value="UniProtKB-KW"/>
</dbReference>
<dbReference type="Gene3D" id="3.40.50.140">
    <property type="match status" value="1"/>
</dbReference>
<dbReference type="AlphaFoldDB" id="A0A0U3FR50"/>
<dbReference type="PROSITE" id="PS50880">
    <property type="entry name" value="TOPRIM"/>
    <property type="match status" value="1"/>
</dbReference>
<dbReference type="NCBIfam" id="NF004438">
    <property type="entry name" value="PRK05776.1"/>
    <property type="match status" value="1"/>
</dbReference>
<name>A0A0U3FR50_9CREN</name>
<feature type="domain" description="Topo IA-type catalytic" evidence="11">
    <location>
        <begin position="150"/>
        <end position="559"/>
    </location>
</feature>
<dbReference type="GO" id="GO:0003917">
    <property type="term" value="F:DNA topoisomerase type I (single strand cut, ATP-independent) activity"/>
    <property type="evidence" value="ECO:0007669"/>
    <property type="project" value="UniProtKB-EC"/>
</dbReference>
<dbReference type="SMART" id="SM00437">
    <property type="entry name" value="TOP1Ac"/>
    <property type="match status" value="1"/>
</dbReference>
<dbReference type="InterPro" id="IPR013824">
    <property type="entry name" value="Topo_IA_cen_sub1"/>
</dbReference>
<keyword evidence="13" id="KW-1185">Reference proteome</keyword>
<evidence type="ECO:0000256" key="9">
    <source>
        <dbReference type="ARBA" id="ARBA00023235"/>
    </source>
</evidence>
<keyword evidence="7" id="KW-0799">Topoisomerase</keyword>
<dbReference type="InterPro" id="IPR013826">
    <property type="entry name" value="Topo_IA_cen_sub3"/>
</dbReference>
<dbReference type="GO" id="GO:0006281">
    <property type="term" value="P:DNA repair"/>
    <property type="evidence" value="ECO:0007669"/>
    <property type="project" value="TreeGrafter"/>
</dbReference>
<dbReference type="FunFam" id="1.10.290.10:FF:000003">
    <property type="entry name" value="DNA topoisomerase"/>
    <property type="match status" value="1"/>
</dbReference>
<evidence type="ECO:0000259" key="11">
    <source>
        <dbReference type="PROSITE" id="PS52039"/>
    </source>
</evidence>
<dbReference type="PANTHER" id="PTHR11390">
    <property type="entry name" value="PROKARYOTIC DNA TOPOISOMERASE"/>
    <property type="match status" value="1"/>
</dbReference>
<dbReference type="Proteomes" id="UP000060778">
    <property type="component" value="Chromosome"/>
</dbReference>
<dbReference type="Gene3D" id="2.70.20.10">
    <property type="entry name" value="Topoisomerase I, domain 3"/>
    <property type="match status" value="1"/>
</dbReference>
<reference evidence="12 13" key="1">
    <citation type="submission" date="2013-11" db="EMBL/GenBank/DDBJ databases">
        <title>Comparative genomics of Ignicoccus.</title>
        <authorList>
            <person name="Podar M."/>
        </authorList>
    </citation>
    <scope>NUCLEOTIDE SEQUENCE [LARGE SCALE GENOMIC DNA]</scope>
    <source>
        <strain evidence="12 13">DSM 13165</strain>
    </source>
</reference>
<dbReference type="PANTHER" id="PTHR11390:SF26">
    <property type="entry name" value="DNA TOPOISOMERASE 1"/>
    <property type="match status" value="1"/>
</dbReference>
<dbReference type="EMBL" id="CP006867">
    <property type="protein sequence ID" value="ALU11952.1"/>
    <property type="molecule type" value="Genomic_DNA"/>
</dbReference>
<dbReference type="SMART" id="SM00436">
    <property type="entry name" value="TOP1Bc"/>
    <property type="match status" value="1"/>
</dbReference>
<dbReference type="STRING" id="940295.EYM_06565"/>
<dbReference type="SMART" id="SM00493">
    <property type="entry name" value="TOPRIM"/>
    <property type="match status" value="1"/>
</dbReference>
<dbReference type="InterPro" id="IPR023406">
    <property type="entry name" value="Topo_IA_AS"/>
</dbReference>
<evidence type="ECO:0000256" key="1">
    <source>
        <dbReference type="ARBA" id="ARBA00000213"/>
    </source>
</evidence>
<keyword evidence="8" id="KW-0238">DNA-binding</keyword>
<dbReference type="OrthoDB" id="30963at2157"/>
<dbReference type="Pfam" id="PF01751">
    <property type="entry name" value="Toprim"/>
    <property type="match status" value="1"/>
</dbReference>
<dbReference type="InterPro" id="IPR013497">
    <property type="entry name" value="Topo_IA_cen"/>
</dbReference>
<dbReference type="EC" id="5.6.2.1" evidence="4"/>
<evidence type="ECO:0000256" key="3">
    <source>
        <dbReference type="ARBA" id="ARBA00009446"/>
    </source>
</evidence>
<sequence>MNHVLVIAEKPKAAEKIASALGTPKKKKLYNVPYWEVVNGTKIIVASAAGHLYGIAAKSNSFPIYSYEWKPLYEIDKSSSHTKKFLLVLGKVAKGASLYVNACDYDIEGSVIGFMVIKNLGDLRKARRMVFHALTPQELRRAWRNLRPLDWEMVEAGLTRHELDWLWGINVSRALMRAYREATGRSKSLSAGRVQSPTLLEAVKRELQIGTFVPLPYFSITISSKGVTFEPSIKFEKKSETLSWKSKCNRGVVRDVVSRVERLRPPHPFNLPDLQQEAARLFGFSPAKTQKIAEDLYLDAYISYPRTNSQKYPKDLDLRGILDALKKSQYSKYVYALIKETKGVLQPNNGPKDDPAHPAIYPTGKVPSGLDKEHAMIYDLIVRRFMATMATEAKYEVVTVELEVNGVTVKATGRRTLWKGWSLYYPFSAPQEKELPDFSKGEVVEVSCSLRQQLTKAPERYTKASLVKWMEKVGIGTEATRARIVETLFKRGYLRDLKGKVYATDLGIAVASVLLNFFPELTSVELTRKFEIEMENVRLGKRKREEVVEEAKSELKRLISKYLPRLGEVGLSLAYSLGDLEPSNPCPICGRPRVGQFCEVHEIALSNLKSVYPVWKERMGLSWREYLEKASKGKSFGTYVREVATYVLGNTPKTSP</sequence>
<dbReference type="InterPro" id="IPR005739">
    <property type="entry name" value="TopoI_arch"/>
</dbReference>
<dbReference type="CDD" id="cd00186">
    <property type="entry name" value="TOP1Ac"/>
    <property type="match status" value="1"/>
</dbReference>
<dbReference type="InterPro" id="IPR006171">
    <property type="entry name" value="TOPRIM_dom"/>
</dbReference>
<dbReference type="GO" id="GO:0006265">
    <property type="term" value="P:DNA topological change"/>
    <property type="evidence" value="ECO:0007669"/>
    <property type="project" value="InterPro"/>
</dbReference>
<evidence type="ECO:0000259" key="10">
    <source>
        <dbReference type="PROSITE" id="PS50880"/>
    </source>
</evidence>
<evidence type="ECO:0000313" key="12">
    <source>
        <dbReference type="EMBL" id="ALU11952.1"/>
    </source>
</evidence>
<dbReference type="NCBIfam" id="TIGR01057">
    <property type="entry name" value="topA_arch"/>
    <property type="match status" value="1"/>
</dbReference>
<dbReference type="PATRIC" id="fig|940295.4.peg.1273"/>
<accession>A0A0U3FR50</accession>
<evidence type="ECO:0000256" key="7">
    <source>
        <dbReference type="ARBA" id="ARBA00023029"/>
    </source>
</evidence>
<dbReference type="Pfam" id="PF01131">
    <property type="entry name" value="Topoisom_bac"/>
    <property type="match status" value="1"/>
</dbReference>
<keyword evidence="6" id="KW-0862">Zinc</keyword>
<dbReference type="PROSITE" id="PS52039">
    <property type="entry name" value="TOPO_IA_2"/>
    <property type="match status" value="1"/>
</dbReference>
<dbReference type="PROSITE" id="PS00396">
    <property type="entry name" value="TOPO_IA_1"/>
    <property type="match status" value="1"/>
</dbReference>
<proteinExistence type="inferred from homology"/>
<evidence type="ECO:0000256" key="2">
    <source>
        <dbReference type="ARBA" id="ARBA00001946"/>
    </source>
</evidence>
<dbReference type="SUPFAM" id="SSF56712">
    <property type="entry name" value="Prokaryotic type I DNA topoisomerase"/>
    <property type="match status" value="1"/>
</dbReference>
<dbReference type="Gene3D" id="1.10.460.10">
    <property type="entry name" value="Topoisomerase I, domain 2"/>
    <property type="match status" value="1"/>
</dbReference>
<dbReference type="InterPro" id="IPR000380">
    <property type="entry name" value="Topo_IA"/>
</dbReference>
<evidence type="ECO:0000256" key="4">
    <source>
        <dbReference type="ARBA" id="ARBA00012891"/>
    </source>
</evidence>
<feature type="domain" description="Toprim" evidence="10">
    <location>
        <begin position="3"/>
        <end position="135"/>
    </location>
</feature>
<dbReference type="InterPro" id="IPR023405">
    <property type="entry name" value="Topo_IA_core_domain"/>
</dbReference>
<dbReference type="GeneID" id="30680688"/>
<dbReference type="KEGG" id="iis:EYM_06565"/>
<dbReference type="InterPro" id="IPR003601">
    <property type="entry name" value="Topo_IA_2"/>
</dbReference>
<dbReference type="GO" id="GO:0046872">
    <property type="term" value="F:metal ion binding"/>
    <property type="evidence" value="ECO:0007669"/>
    <property type="project" value="UniProtKB-KW"/>
</dbReference>
<evidence type="ECO:0000256" key="6">
    <source>
        <dbReference type="ARBA" id="ARBA00022833"/>
    </source>
</evidence>
<evidence type="ECO:0000313" key="13">
    <source>
        <dbReference type="Proteomes" id="UP000060778"/>
    </source>
</evidence>
<dbReference type="GO" id="GO:0006310">
    <property type="term" value="P:DNA recombination"/>
    <property type="evidence" value="ECO:0007669"/>
    <property type="project" value="TreeGrafter"/>
</dbReference>
<evidence type="ECO:0000256" key="8">
    <source>
        <dbReference type="ARBA" id="ARBA00023125"/>
    </source>
</evidence>
<keyword evidence="9 12" id="KW-0413">Isomerase</keyword>
<comment type="catalytic activity">
    <reaction evidence="1">
        <text>ATP-independent breakage of single-stranded DNA, followed by passage and rejoining.</text>
        <dbReference type="EC" id="5.6.2.1"/>
    </reaction>
</comment>
<dbReference type="InterPro" id="IPR003602">
    <property type="entry name" value="Topo_IA_DNA-bd_dom"/>
</dbReference>
<protein>
    <recommendedName>
        <fullName evidence="4">DNA topoisomerase</fullName>
        <ecNumber evidence="4">5.6.2.1</ecNumber>
    </recommendedName>
</protein>
<dbReference type="RefSeq" id="WP_075050225.1">
    <property type="nucleotide sequence ID" value="NZ_CP006867.1"/>
</dbReference>